<feature type="transmembrane region" description="Helical" evidence="7">
    <location>
        <begin position="266"/>
        <end position="295"/>
    </location>
</feature>
<dbReference type="EMBL" id="FUYR01000001">
    <property type="protein sequence ID" value="SKB49518.1"/>
    <property type="molecule type" value="Genomic_DNA"/>
</dbReference>
<organism evidence="10 11">
    <name type="scientific">Daejeonella lutea</name>
    <dbReference type="NCBI Taxonomy" id="572036"/>
    <lineage>
        <taxon>Bacteria</taxon>
        <taxon>Pseudomonadati</taxon>
        <taxon>Bacteroidota</taxon>
        <taxon>Sphingobacteriia</taxon>
        <taxon>Sphingobacteriales</taxon>
        <taxon>Sphingobacteriaceae</taxon>
        <taxon>Daejeonella</taxon>
    </lineage>
</organism>
<proteinExistence type="inferred from homology"/>
<evidence type="ECO:0000313" key="11">
    <source>
        <dbReference type="Proteomes" id="UP000189981"/>
    </source>
</evidence>
<accession>A0A1T5BQK3</accession>
<dbReference type="GO" id="GO:0005886">
    <property type="term" value="C:plasma membrane"/>
    <property type="evidence" value="ECO:0007669"/>
    <property type="project" value="UniProtKB-SubCell"/>
</dbReference>
<evidence type="ECO:0000256" key="4">
    <source>
        <dbReference type="ARBA" id="ARBA00022989"/>
    </source>
</evidence>
<feature type="domain" description="ABC3 transporter permease C-terminal" evidence="8">
    <location>
        <begin position="274"/>
        <end position="386"/>
    </location>
</feature>
<dbReference type="InterPro" id="IPR050250">
    <property type="entry name" value="Macrolide_Exporter_MacB"/>
</dbReference>
<evidence type="ECO:0000259" key="9">
    <source>
        <dbReference type="Pfam" id="PF12704"/>
    </source>
</evidence>
<dbReference type="Pfam" id="PF02687">
    <property type="entry name" value="FtsX"/>
    <property type="match status" value="1"/>
</dbReference>
<comment type="similarity">
    <text evidence="6">Belongs to the ABC-4 integral membrane protein family.</text>
</comment>
<name>A0A1T5BQK3_9SPHI</name>
<dbReference type="InterPro" id="IPR003838">
    <property type="entry name" value="ABC3_permease_C"/>
</dbReference>
<keyword evidence="5 7" id="KW-0472">Membrane</keyword>
<dbReference type="AlphaFoldDB" id="A0A1T5BQK3"/>
<keyword evidence="2" id="KW-1003">Cell membrane</keyword>
<dbReference type="Proteomes" id="UP000189981">
    <property type="component" value="Unassembled WGS sequence"/>
</dbReference>
<evidence type="ECO:0000256" key="1">
    <source>
        <dbReference type="ARBA" id="ARBA00004651"/>
    </source>
</evidence>
<feature type="transmembrane region" description="Helical" evidence="7">
    <location>
        <begin position="324"/>
        <end position="350"/>
    </location>
</feature>
<dbReference type="InterPro" id="IPR025857">
    <property type="entry name" value="MacB_PCD"/>
</dbReference>
<dbReference type="Pfam" id="PF12704">
    <property type="entry name" value="MacB_PCD"/>
    <property type="match status" value="1"/>
</dbReference>
<keyword evidence="4 7" id="KW-1133">Transmembrane helix</keyword>
<keyword evidence="3 7" id="KW-0812">Transmembrane</keyword>
<evidence type="ECO:0000256" key="2">
    <source>
        <dbReference type="ARBA" id="ARBA00022475"/>
    </source>
</evidence>
<evidence type="ECO:0000256" key="6">
    <source>
        <dbReference type="ARBA" id="ARBA00038076"/>
    </source>
</evidence>
<dbReference type="OrthoDB" id="8769057at2"/>
<evidence type="ECO:0000256" key="3">
    <source>
        <dbReference type="ARBA" id="ARBA00022692"/>
    </source>
</evidence>
<feature type="domain" description="MacB-like periplasmic core" evidence="9">
    <location>
        <begin position="40"/>
        <end position="193"/>
    </location>
</feature>
<dbReference type="PANTHER" id="PTHR30572">
    <property type="entry name" value="MEMBRANE COMPONENT OF TRANSPORTER-RELATED"/>
    <property type="match status" value="1"/>
</dbReference>
<dbReference type="GO" id="GO:0022857">
    <property type="term" value="F:transmembrane transporter activity"/>
    <property type="evidence" value="ECO:0007669"/>
    <property type="project" value="TreeGrafter"/>
</dbReference>
<evidence type="ECO:0000259" key="8">
    <source>
        <dbReference type="Pfam" id="PF02687"/>
    </source>
</evidence>
<comment type="subcellular location">
    <subcellularLocation>
        <location evidence="1">Cell membrane</location>
        <topology evidence="1">Multi-pass membrane protein</topology>
    </subcellularLocation>
</comment>
<sequence>MIRHTFKMLWRKRKSNFLLVFQLFISFVALTFFIALNVDKFLAYFKPYYYNYDHVWAISLGLDKVPTDKAQGYVSAIEQKLRAMPEAELVSNASLIPFYSWPTDEKAVIQNNKLSFRTFIADEHFNQVLELPIKKGRWFTKDDRLSAIVPIIITEDLSEEYFNGQDPIGQTILLSGKKTRIVGVTAEYRDNFSREIGGNGKGYIFKPIGPDTTGSAILVKSKYANNFFLMEGKIRKVLETIKDDNFTVRNSSPMNMVKKMSNKNDLIQLTLALVVFGFLVLNIFLGISGVFSYAIAKRRSEIGLRVATGAVSGNILKQFLTETIVLSSFATIPGAFVALQFIIAGFFGNLSLREGMLGVAGAALFIYLLMIACSLYPSLRASKIQPAEALYEE</sequence>
<dbReference type="PANTHER" id="PTHR30572:SF4">
    <property type="entry name" value="ABC TRANSPORTER PERMEASE YTRF"/>
    <property type="match status" value="1"/>
</dbReference>
<evidence type="ECO:0000256" key="5">
    <source>
        <dbReference type="ARBA" id="ARBA00023136"/>
    </source>
</evidence>
<reference evidence="11" key="1">
    <citation type="submission" date="2017-02" db="EMBL/GenBank/DDBJ databases">
        <authorList>
            <person name="Varghese N."/>
            <person name="Submissions S."/>
        </authorList>
    </citation>
    <scope>NUCLEOTIDE SEQUENCE [LARGE SCALE GENOMIC DNA]</scope>
    <source>
        <strain evidence="11">DSM 22385</strain>
    </source>
</reference>
<feature type="transmembrane region" description="Helical" evidence="7">
    <location>
        <begin position="356"/>
        <end position="376"/>
    </location>
</feature>
<keyword evidence="11" id="KW-1185">Reference proteome</keyword>
<evidence type="ECO:0000256" key="7">
    <source>
        <dbReference type="SAM" id="Phobius"/>
    </source>
</evidence>
<gene>
    <name evidence="10" type="ORF">SAMN05661099_1649</name>
</gene>
<protein>
    <submittedName>
        <fullName evidence="10">Putative ABC transport system permease protein</fullName>
    </submittedName>
</protein>
<evidence type="ECO:0000313" key="10">
    <source>
        <dbReference type="EMBL" id="SKB49518.1"/>
    </source>
</evidence>
<dbReference type="STRING" id="572036.SAMN05661099_1649"/>
<dbReference type="RefSeq" id="WP_079702098.1">
    <property type="nucleotide sequence ID" value="NZ_FUYR01000001.1"/>
</dbReference>